<feature type="signal peptide" evidence="2">
    <location>
        <begin position="1"/>
        <end position="30"/>
    </location>
</feature>
<evidence type="ECO:0000256" key="2">
    <source>
        <dbReference type="SAM" id="SignalP"/>
    </source>
</evidence>
<dbReference type="Proteomes" id="UP000029518">
    <property type="component" value="Chromosome"/>
</dbReference>
<feature type="chain" id="PRO_5001847645" description="Lipoprotein" evidence="2">
    <location>
        <begin position="31"/>
        <end position="269"/>
    </location>
</feature>
<protein>
    <recommendedName>
        <fullName evidence="5">Lipoprotein</fullName>
    </recommendedName>
</protein>
<accession>A0A089MXV3</accession>
<organism evidence="3 4">
    <name type="scientific">Paenibacillus borealis</name>
    <dbReference type="NCBI Taxonomy" id="160799"/>
    <lineage>
        <taxon>Bacteria</taxon>
        <taxon>Bacillati</taxon>
        <taxon>Bacillota</taxon>
        <taxon>Bacilli</taxon>
        <taxon>Bacillales</taxon>
        <taxon>Paenibacillaceae</taxon>
        <taxon>Paenibacillus</taxon>
    </lineage>
</organism>
<keyword evidence="4" id="KW-1185">Reference proteome</keyword>
<dbReference type="AlphaFoldDB" id="A0A089MXV3"/>
<keyword evidence="2" id="KW-0732">Signal</keyword>
<dbReference type="KEGG" id="pbd:PBOR_33285"/>
<evidence type="ECO:0000256" key="1">
    <source>
        <dbReference type="SAM" id="MobiDB-lite"/>
    </source>
</evidence>
<evidence type="ECO:0000313" key="4">
    <source>
        <dbReference type="Proteomes" id="UP000029518"/>
    </source>
</evidence>
<dbReference type="EMBL" id="CP009285">
    <property type="protein sequence ID" value="AIQ61234.1"/>
    <property type="molecule type" value="Genomic_DNA"/>
</dbReference>
<evidence type="ECO:0000313" key="3">
    <source>
        <dbReference type="EMBL" id="AIQ61234.1"/>
    </source>
</evidence>
<reference evidence="3" key="1">
    <citation type="submission" date="2014-08" db="EMBL/GenBank/DDBJ databases">
        <title>Comparative genomics of the Paenibacillus odorifer group.</title>
        <authorList>
            <person name="den Bakker H.C."/>
            <person name="Tsai Y.-C.Y.-C."/>
            <person name="Martin N."/>
            <person name="Korlach J."/>
            <person name="Wiedmann M."/>
        </authorList>
    </citation>
    <scope>NUCLEOTIDE SEQUENCE [LARGE SCALE GENOMIC DNA]</scope>
    <source>
        <strain evidence="3">DSM 13188</strain>
    </source>
</reference>
<dbReference type="HOGENOM" id="CLU_090312_0_0_9"/>
<evidence type="ECO:0008006" key="5">
    <source>
        <dbReference type="Google" id="ProtNLM"/>
    </source>
</evidence>
<dbReference type="PROSITE" id="PS51257">
    <property type="entry name" value="PROKAR_LIPOPROTEIN"/>
    <property type="match status" value="1"/>
</dbReference>
<sequence>MSSIRSKATTLAAGAILSFGLLLGCNNQEAPDTAAPTAAVTPSASAIPSAPAPSDLSAPTATAAIPASTGGITSQFPLEGLASSVQIDSVNDKGTIRARAATERGELLMISSGPEERGHLNVSSNDGVEGDQTYQADYSIVYRENNQDQELWTLPAFLFVQPSDRILEFDKISFKDADVYLLTPQYKSGHGLVAYAFAINKLSGEAFPLFFAQEDTSSQVNLVYSELQPAPANDNERLIVYPPVGAGGDPELEPHVYELDLDKRRFVAQ</sequence>
<dbReference type="OrthoDB" id="2665277at2"/>
<feature type="region of interest" description="Disordered" evidence="1">
    <location>
        <begin position="31"/>
        <end position="60"/>
    </location>
</feature>
<proteinExistence type="predicted"/>
<dbReference type="RefSeq" id="WP_042218004.1">
    <property type="nucleotide sequence ID" value="NZ_CP009285.1"/>
</dbReference>
<name>A0A089MXV3_PAEBO</name>
<gene>
    <name evidence="3" type="ORF">PBOR_33285</name>
</gene>